<dbReference type="PANTHER" id="PTHR12619:SF21">
    <property type="entry name" value="RFX-TYPE WINGED-HELIX DOMAIN-CONTAINING PROTEIN"/>
    <property type="match status" value="1"/>
</dbReference>
<gene>
    <name evidence="7" type="ORF">GWI33_018777</name>
</gene>
<protein>
    <recommendedName>
        <fullName evidence="6">RFX-type winged-helix domain-containing protein</fullName>
    </recommendedName>
</protein>
<evidence type="ECO:0000259" key="6">
    <source>
        <dbReference type="PROSITE" id="PS51526"/>
    </source>
</evidence>
<feature type="region of interest" description="Disordered" evidence="5">
    <location>
        <begin position="295"/>
        <end position="381"/>
    </location>
</feature>
<evidence type="ECO:0000256" key="3">
    <source>
        <dbReference type="ARBA" id="ARBA00023242"/>
    </source>
</evidence>
<dbReference type="GO" id="GO:0005634">
    <property type="term" value="C:nucleus"/>
    <property type="evidence" value="ECO:0007669"/>
    <property type="project" value="UniProtKB-SubCell"/>
</dbReference>
<feature type="region of interest" description="Disordered" evidence="5">
    <location>
        <begin position="623"/>
        <end position="704"/>
    </location>
</feature>
<reference evidence="7" key="1">
    <citation type="submission" date="2020-08" db="EMBL/GenBank/DDBJ databases">
        <title>Genome sequencing and assembly of the red palm weevil Rhynchophorus ferrugineus.</title>
        <authorList>
            <person name="Dias G.B."/>
            <person name="Bergman C.M."/>
            <person name="Manee M."/>
        </authorList>
    </citation>
    <scope>NUCLEOTIDE SEQUENCE</scope>
    <source>
        <strain evidence="7">AA-2017</strain>
        <tissue evidence="7">Whole larva</tissue>
    </source>
</reference>
<evidence type="ECO:0000256" key="4">
    <source>
        <dbReference type="ARBA" id="ARBA00061114"/>
    </source>
</evidence>
<dbReference type="InterPro" id="IPR036390">
    <property type="entry name" value="WH_DNA-bd_sf"/>
</dbReference>
<accession>A0A834HZI5</accession>
<evidence type="ECO:0000313" key="8">
    <source>
        <dbReference type="Proteomes" id="UP000625711"/>
    </source>
</evidence>
<dbReference type="PROSITE" id="PS51526">
    <property type="entry name" value="RFX_DBD"/>
    <property type="match status" value="1"/>
</dbReference>
<feature type="region of interest" description="Disordered" evidence="5">
    <location>
        <begin position="434"/>
        <end position="454"/>
    </location>
</feature>
<proteinExistence type="inferred from homology"/>
<dbReference type="InterPro" id="IPR003150">
    <property type="entry name" value="DNA-bd_RFX"/>
</dbReference>
<evidence type="ECO:0000313" key="7">
    <source>
        <dbReference type="EMBL" id="KAF7268030.1"/>
    </source>
</evidence>
<dbReference type="GO" id="GO:0000981">
    <property type="term" value="F:DNA-binding transcription factor activity, RNA polymerase II-specific"/>
    <property type="evidence" value="ECO:0007669"/>
    <property type="project" value="TreeGrafter"/>
</dbReference>
<comment type="similarity">
    <text evidence="4">Belongs to the RFX family.</text>
</comment>
<dbReference type="OrthoDB" id="10069709at2759"/>
<feature type="compositionally biased region" description="Polar residues" evidence="5">
    <location>
        <begin position="656"/>
        <end position="666"/>
    </location>
</feature>
<dbReference type="PANTHER" id="PTHR12619">
    <property type="entry name" value="RFX TRANSCRIPTION FACTOR FAMILY"/>
    <property type="match status" value="1"/>
</dbReference>
<sequence>MENEQWPDDYQQSVTAVIERPTNNLNNGNTKCLAVEKPTENALIKEDPDANSVFPEIKREDGPTNVLSEKSLETVEVILSKIKTLTQNEKYYLCLKLPGEVADIVDPFRQPLNPLGSRSEISRTIVWIQTHLEEDPNISLPKKEVYDVYEQYCKTNNIKSLSQADFGKVMKQVFPNVRARRLGQRGNSKYCYSGLRRSVSLKTPFLPDLSDKPLSTEAPTTQSSLTYAAWLTVKDWAQQQLGVHFTSLQSLAVYLVKHCSFGSGSDSANKLTCSLDSQGKEDTVNKDITKHRVTQLQLQKKIQQRSEDKDRKRKLQASIKSEPGRPGAKKCRSQSVPASSISSALTTAQDGASGENSTASSSCGSNSNSVSPTQGRINCDKPSEFTQLTTLPDFHSFQKPVLSDVVCNGTGGGQEKTNPTVSGIVAKKMTIPKLQSSAGQSNSATSTKTPRGKAKYKVIQSRLQTCDIPTYNAPAQTVTTQTDAASLADSRSQQLQCLQEDDSKDKIIDKCENHLNECDDDFPLTRERLESISNVEKDAMDEYLGTNNSQHEEELSKYFNGSEAVVDTNPNNREQLSALRQLLEENEKKVIVSSTSPSIDVNLTLSEAIPASTLNALAHNASFNSPTLPTIPGNSGNVRRRVSFETPEESVPPSPNTRSKNFNFTPISPGPHSPSSAQSKCSSTNASPFVSPRNTPIPRTKNTTRQNTGIMLSHENRKSLIIKKEPDLPLEIPTAMKNYMPMSASSTPMLQQLLNSNNKIQYCPKYTSASKIPPQPDPTLYSDISRSQSVPLYSAIPPDESLISDIQFCDIPGQENHVKRFFSTLEAQPCDNNNIGFNLDISASNSCLPEFTLNLNSSIRNITRSQSMESTYDVNKCNPSRSVPSTPLPFTQDLKVEAVDGSKSFQTNSGSYTSTPLSNGDYVFQVNSDCLLNGQPIRTDASVNNIEFLSSFGAVHEKGFQLEGDFAVMETNDGLIGDDDILIQQTFNGNIN</sequence>
<feature type="compositionally biased region" description="Polar residues" evidence="5">
    <location>
        <begin position="434"/>
        <end position="449"/>
    </location>
</feature>
<comment type="caution">
    <text evidence="7">The sequence shown here is derived from an EMBL/GenBank/DDBJ whole genome shotgun (WGS) entry which is preliminary data.</text>
</comment>
<feature type="compositionally biased region" description="Low complexity" evidence="5">
    <location>
        <begin position="351"/>
        <end position="371"/>
    </location>
</feature>
<dbReference type="GO" id="GO:0000978">
    <property type="term" value="F:RNA polymerase II cis-regulatory region sequence-specific DNA binding"/>
    <property type="evidence" value="ECO:0007669"/>
    <property type="project" value="TreeGrafter"/>
</dbReference>
<dbReference type="Gene3D" id="1.10.10.10">
    <property type="entry name" value="Winged helix-like DNA-binding domain superfamily/Winged helix DNA-binding domain"/>
    <property type="match status" value="1"/>
</dbReference>
<feature type="compositionally biased region" description="Polar residues" evidence="5">
    <location>
        <begin position="623"/>
        <end position="637"/>
    </location>
</feature>
<dbReference type="AlphaFoldDB" id="A0A834HZI5"/>
<evidence type="ECO:0000256" key="5">
    <source>
        <dbReference type="SAM" id="MobiDB-lite"/>
    </source>
</evidence>
<organism evidence="7 8">
    <name type="scientific">Rhynchophorus ferrugineus</name>
    <name type="common">Red palm weevil</name>
    <name type="synonym">Curculio ferrugineus</name>
    <dbReference type="NCBI Taxonomy" id="354439"/>
    <lineage>
        <taxon>Eukaryota</taxon>
        <taxon>Metazoa</taxon>
        <taxon>Ecdysozoa</taxon>
        <taxon>Arthropoda</taxon>
        <taxon>Hexapoda</taxon>
        <taxon>Insecta</taxon>
        <taxon>Pterygota</taxon>
        <taxon>Neoptera</taxon>
        <taxon>Endopterygota</taxon>
        <taxon>Coleoptera</taxon>
        <taxon>Polyphaga</taxon>
        <taxon>Cucujiformia</taxon>
        <taxon>Curculionidae</taxon>
        <taxon>Dryophthorinae</taxon>
        <taxon>Rhynchophorus</taxon>
    </lineage>
</organism>
<dbReference type="SUPFAM" id="SSF46785">
    <property type="entry name" value="Winged helix' DNA-binding domain"/>
    <property type="match status" value="1"/>
</dbReference>
<evidence type="ECO:0000256" key="1">
    <source>
        <dbReference type="ARBA" id="ARBA00004123"/>
    </source>
</evidence>
<feature type="compositionally biased region" description="Low complexity" evidence="5">
    <location>
        <begin position="333"/>
        <end position="343"/>
    </location>
</feature>
<feature type="compositionally biased region" description="Polar residues" evidence="5">
    <location>
        <begin position="673"/>
        <end position="694"/>
    </location>
</feature>
<feature type="domain" description="RFX-type winged-helix" evidence="6">
    <location>
        <begin position="124"/>
        <end position="203"/>
    </location>
</feature>
<dbReference type="Pfam" id="PF02257">
    <property type="entry name" value="RFX_DNA_binding"/>
    <property type="match status" value="1"/>
</dbReference>
<keyword evidence="8" id="KW-1185">Reference proteome</keyword>
<dbReference type="InterPro" id="IPR039779">
    <property type="entry name" value="RFX-like"/>
</dbReference>
<dbReference type="InterPro" id="IPR036388">
    <property type="entry name" value="WH-like_DNA-bd_sf"/>
</dbReference>
<dbReference type="FunFam" id="1.10.10.10:FF:000128">
    <property type="entry name" value="DNA-binding protein RFX5 isoform X1"/>
    <property type="match status" value="1"/>
</dbReference>
<dbReference type="Proteomes" id="UP000625711">
    <property type="component" value="Unassembled WGS sequence"/>
</dbReference>
<keyword evidence="2" id="KW-0238">DNA-binding</keyword>
<keyword evidence="3" id="KW-0539">Nucleus</keyword>
<evidence type="ECO:0000256" key="2">
    <source>
        <dbReference type="ARBA" id="ARBA00023125"/>
    </source>
</evidence>
<comment type="subcellular location">
    <subcellularLocation>
        <location evidence="1">Nucleus</location>
    </subcellularLocation>
</comment>
<dbReference type="EMBL" id="JAACXV010014353">
    <property type="protein sequence ID" value="KAF7268030.1"/>
    <property type="molecule type" value="Genomic_DNA"/>
</dbReference>
<name>A0A834HZI5_RHYFE</name>